<accession>A0A6J5NUN4</accession>
<organism evidence="1">
    <name type="scientific">uncultured Caudovirales phage</name>
    <dbReference type="NCBI Taxonomy" id="2100421"/>
    <lineage>
        <taxon>Viruses</taxon>
        <taxon>Duplodnaviria</taxon>
        <taxon>Heunggongvirae</taxon>
        <taxon>Uroviricota</taxon>
        <taxon>Caudoviricetes</taxon>
        <taxon>Peduoviridae</taxon>
        <taxon>Maltschvirus</taxon>
        <taxon>Maltschvirus maltsch</taxon>
    </lineage>
</organism>
<reference evidence="1" key="1">
    <citation type="submission" date="2020-04" db="EMBL/GenBank/DDBJ databases">
        <authorList>
            <person name="Chiriac C."/>
            <person name="Salcher M."/>
            <person name="Ghai R."/>
            <person name="Kavagutti S V."/>
        </authorList>
    </citation>
    <scope>NUCLEOTIDE SEQUENCE</scope>
</reference>
<proteinExistence type="predicted"/>
<dbReference type="EMBL" id="LR796736">
    <property type="protein sequence ID" value="CAB4162687.1"/>
    <property type="molecule type" value="Genomic_DNA"/>
</dbReference>
<protein>
    <submittedName>
        <fullName evidence="1">Uncharacterized protein</fullName>
    </submittedName>
</protein>
<gene>
    <name evidence="1" type="ORF">UFOVP785_88</name>
</gene>
<sequence length="97" mass="10614">MPHTPGPWKVSTTFIEGGQFPGIYRENAVAQWGKPAIAHAIDDDPNWEANARLIAAAPDLLDILQQIANTLNEGIICRFEPGCRIHSKINEVIKAIG</sequence>
<evidence type="ECO:0000313" key="1">
    <source>
        <dbReference type="EMBL" id="CAB4162687.1"/>
    </source>
</evidence>
<name>A0A6J5NUN4_9CAUD</name>